<protein>
    <recommendedName>
        <fullName evidence="2">Teneurin-like YD-shell domain-containing protein</fullName>
    </recommendedName>
</protein>
<evidence type="ECO:0000313" key="3">
    <source>
        <dbReference type="EMBL" id="ACQ94663.1"/>
    </source>
</evidence>
<dbReference type="STRING" id="595494.Tola_3074"/>
<evidence type="ECO:0000313" key="4">
    <source>
        <dbReference type="Proteomes" id="UP000009073"/>
    </source>
</evidence>
<reference evidence="4" key="1">
    <citation type="submission" date="2009-05" db="EMBL/GenBank/DDBJ databases">
        <title>Complete sequence of Tolumonas auensis DSM 9187.</title>
        <authorList>
            <consortium name="US DOE Joint Genome Institute"/>
            <person name="Lucas S."/>
            <person name="Copeland A."/>
            <person name="Lapidus A."/>
            <person name="Glavina del Rio T."/>
            <person name="Tice H."/>
            <person name="Bruce D."/>
            <person name="Goodwin L."/>
            <person name="Pitluck S."/>
            <person name="Chertkov O."/>
            <person name="Brettin T."/>
            <person name="Detter J.C."/>
            <person name="Han C."/>
            <person name="Larimer F."/>
            <person name="Land M."/>
            <person name="Hauser L."/>
            <person name="Kyrpides N."/>
            <person name="Mikhailova N."/>
            <person name="Spring S."/>
            <person name="Beller H."/>
        </authorList>
    </citation>
    <scope>NUCLEOTIDE SEQUENCE [LARGE SCALE GENOMIC DNA]</scope>
    <source>
        <strain evidence="4">DSM 9187 / TA4</strain>
    </source>
</reference>
<dbReference type="InterPro" id="IPR022385">
    <property type="entry name" value="Rhs_assc_core"/>
</dbReference>
<accession>C4LDQ2</accession>
<reference evidence="3 4" key="2">
    <citation type="journal article" date="2011" name="Stand. Genomic Sci.">
        <title>Complete genome sequence of Tolumonas auensis type strain (TA 4).</title>
        <authorList>
            <person name="Chertkov O."/>
            <person name="Copeland A."/>
            <person name="Lucas S."/>
            <person name="Lapidus A."/>
            <person name="Berry K.W."/>
            <person name="Detter J.C."/>
            <person name="Del Rio T.G."/>
            <person name="Hammon N."/>
            <person name="Dalin E."/>
            <person name="Tice H."/>
            <person name="Pitluck S."/>
            <person name="Richardson P."/>
            <person name="Bruce D."/>
            <person name="Goodwin L."/>
            <person name="Han C."/>
            <person name="Tapia R."/>
            <person name="Saunders E."/>
            <person name="Schmutz J."/>
            <person name="Brettin T."/>
            <person name="Larimer F."/>
            <person name="Land M."/>
            <person name="Hauser L."/>
            <person name="Spring S."/>
            <person name="Rohde M."/>
            <person name="Kyrpides N.C."/>
            <person name="Ivanova N."/>
            <person name="Goker M."/>
            <person name="Beller H.R."/>
            <person name="Klenk H.P."/>
            <person name="Woyke T."/>
        </authorList>
    </citation>
    <scope>NUCLEOTIDE SEQUENCE [LARGE SCALE GENOMIC DNA]</scope>
    <source>
        <strain evidence="4">DSM 9187 / TA4</strain>
    </source>
</reference>
<proteinExistence type="predicted"/>
<evidence type="ECO:0000259" key="2">
    <source>
        <dbReference type="Pfam" id="PF25023"/>
    </source>
</evidence>
<dbReference type="Pfam" id="PF25023">
    <property type="entry name" value="TEN_YD-shell"/>
    <property type="match status" value="1"/>
</dbReference>
<name>C4LDQ2_TOLAT</name>
<keyword evidence="1" id="KW-0677">Repeat</keyword>
<dbReference type="AlphaFoldDB" id="C4LDQ2"/>
<dbReference type="InterPro" id="IPR056823">
    <property type="entry name" value="TEN-like_YD-shell"/>
</dbReference>
<dbReference type="KEGG" id="tau:Tola_3074"/>
<sequence>MPIRLSLKTTRATSNGNLLDDGRFTYTWDAENRLLSATNKTIGAVSAFTYDGLSRRISDIETVKDSAGNSQSTTIYYQWCGDKLCMALNSSGAVTERYYPQGEQINGKNRYYATDKLGSVMQVVNVNGSLLGESRYDAYGKRELATGIQPRFGYAGMFRHEPTGLNLTLYRAYNPQTGRWLSRDPIGENGGLNVYGYVGNASVNFIDPLGLRTEVTIWHPVGWSGSSFGHVSTDINGTVYSFGRDGMWTGKASDYYAKNNFRDGLGVLIPLTSDQEKKVEACMKKDRGSYDPISNNCGSPIQDCLKESGIDSGDQMFPANVGMSLLDQGAYSDSSTVHLATSPSNGSSAPWAR</sequence>
<gene>
    <name evidence="3" type="ordered locus">Tola_3074</name>
</gene>
<dbReference type="HOGENOM" id="CLU_781940_0_0_6"/>
<dbReference type="NCBIfam" id="TIGR03696">
    <property type="entry name" value="Rhs_assc_core"/>
    <property type="match status" value="1"/>
</dbReference>
<dbReference type="PANTHER" id="PTHR32305">
    <property type="match status" value="1"/>
</dbReference>
<evidence type="ECO:0000256" key="1">
    <source>
        <dbReference type="ARBA" id="ARBA00022737"/>
    </source>
</evidence>
<dbReference type="eggNOG" id="COG3209">
    <property type="taxonomic scope" value="Bacteria"/>
</dbReference>
<dbReference type="OrthoDB" id="9815414at2"/>
<organism evidence="3 4">
    <name type="scientific">Tolumonas auensis (strain DSM 9187 / NBRC 110442 / TA 4)</name>
    <dbReference type="NCBI Taxonomy" id="595494"/>
    <lineage>
        <taxon>Bacteria</taxon>
        <taxon>Pseudomonadati</taxon>
        <taxon>Pseudomonadota</taxon>
        <taxon>Gammaproteobacteria</taxon>
        <taxon>Aeromonadales</taxon>
        <taxon>Aeromonadaceae</taxon>
        <taxon>Tolumonas</taxon>
    </lineage>
</organism>
<keyword evidence="4" id="KW-1185">Reference proteome</keyword>
<feature type="domain" description="Teneurin-like YD-shell" evidence="2">
    <location>
        <begin position="16"/>
        <end position="184"/>
    </location>
</feature>
<dbReference type="PANTHER" id="PTHR32305:SF15">
    <property type="entry name" value="PROTEIN RHSA-RELATED"/>
    <property type="match status" value="1"/>
</dbReference>
<dbReference type="Gene3D" id="2.180.10.10">
    <property type="entry name" value="RHS repeat-associated core"/>
    <property type="match status" value="1"/>
</dbReference>
<dbReference type="InterPro" id="IPR050708">
    <property type="entry name" value="T6SS_VgrG/RHS"/>
</dbReference>
<dbReference type="EMBL" id="CP001616">
    <property type="protein sequence ID" value="ACQ94663.1"/>
    <property type="molecule type" value="Genomic_DNA"/>
</dbReference>
<dbReference type="Proteomes" id="UP000009073">
    <property type="component" value="Chromosome"/>
</dbReference>